<proteinExistence type="inferred from homology"/>
<comment type="subcellular location">
    <subcellularLocation>
        <location evidence="1">Membrane</location>
        <topology evidence="1">Multi-pass membrane protein</topology>
    </subcellularLocation>
</comment>
<sequence>GVPTQPLSEALTDAGRFAYCGLVTAALYHLFTDAPTTPHDAKTTADVDFAINTLTRLTRYLGLPSQVREVMELTVRGEVEPSASSGYVSILKEEAALSRSCLPIVQDLVMFAVQGGCYDARIRVLIMHVTCLLHVNVDLLEMYEESVLEYLTMEQNPITEEEEKEMAKRERYKKIKRYTAIGLATLGGGAVLGLTGGLAAPFIGAGLGTIIGAGGAAALSSTAGVAVVGSMFGAAGAGLTGFKMKKRVGDIEEFAFDYLTYGNHLHITIAISGWLTKEGIQEFNQPWKILFHSREQYCLRYESQYLRELGQAMDYLLQFALSMAVQETLKYTILAGIISAITWPSSLLTLASVIDNPWGVCCRRSAEVGKQLAEVLSQRQHGKRPVTLIGFSLGARVIYYCLQELSHRKGSAGIIQDAILLGAPVPGYAKEWQTFRNIVSGRIINGYCRGDWLLRFLYRSSSGSLRIAGLMPIDWQDRRMFNFDLSDIVTGHMDYANKMDTILRLLGIRTRDPAIDLDPRIKKSASDYPGFMSMHGKMAVSQLRTSTSDSTLLCGHDAPLARSFSSDDLHISRSTSYDQQDNVYSRDLTRHRTLSSYDLASKKCIPLGETGHQFSISHESIRASSDQHINRAGMASSQDKFDVKEQTVLGNFSSKKPPTPTINKDRQTLAQDMFKRRTLSSGNLFPTRPGSVGKGAFQRSNSQDQSKPSLFHIFSRRQEPIEEA</sequence>
<evidence type="ECO:0000256" key="6">
    <source>
        <dbReference type="SAM" id="MobiDB-lite"/>
    </source>
</evidence>
<feature type="region of interest" description="Disordered" evidence="6">
    <location>
        <begin position="680"/>
        <end position="724"/>
    </location>
</feature>
<evidence type="ECO:0000256" key="1">
    <source>
        <dbReference type="ARBA" id="ARBA00004141"/>
    </source>
</evidence>
<reference evidence="8 9" key="1">
    <citation type="journal article" date="2024" name="BMC Genomics">
        <title>Genome assembly of redclaw crayfish (Cherax quadricarinatus) provides insights into its immune adaptation and hypoxia tolerance.</title>
        <authorList>
            <person name="Liu Z."/>
            <person name="Zheng J."/>
            <person name="Li H."/>
            <person name="Fang K."/>
            <person name="Wang S."/>
            <person name="He J."/>
            <person name="Zhou D."/>
            <person name="Weng S."/>
            <person name="Chi M."/>
            <person name="Gu Z."/>
            <person name="He J."/>
            <person name="Li F."/>
            <person name="Wang M."/>
        </authorList>
    </citation>
    <scope>NUCLEOTIDE SEQUENCE [LARGE SCALE GENOMIC DNA]</scope>
    <source>
        <strain evidence="8">ZL_2023a</strain>
    </source>
</reference>
<feature type="transmembrane region" description="Helical" evidence="7">
    <location>
        <begin position="331"/>
        <end position="354"/>
    </location>
</feature>
<dbReference type="InterPro" id="IPR029058">
    <property type="entry name" value="AB_hydrolase_fold"/>
</dbReference>
<dbReference type="PANTHER" id="PTHR17920">
    <property type="entry name" value="TRANSMEMBRANE AND COILED-COIL DOMAIN-CONTAINING PROTEIN 4 TMCO4"/>
    <property type="match status" value="1"/>
</dbReference>
<evidence type="ECO:0000313" key="9">
    <source>
        <dbReference type="Proteomes" id="UP001445076"/>
    </source>
</evidence>
<comment type="caution">
    <text evidence="8">The sequence shown here is derived from an EMBL/GenBank/DDBJ whole genome shotgun (WGS) entry which is preliminary data.</text>
</comment>
<dbReference type="Pfam" id="PF05277">
    <property type="entry name" value="DUF726"/>
    <property type="match status" value="1"/>
</dbReference>
<keyword evidence="3 7" id="KW-0812">Transmembrane</keyword>
<dbReference type="SUPFAM" id="SSF53474">
    <property type="entry name" value="alpha/beta-Hydrolases"/>
    <property type="match status" value="1"/>
</dbReference>
<feature type="non-terminal residue" evidence="8">
    <location>
        <position position="1"/>
    </location>
</feature>
<evidence type="ECO:0008006" key="10">
    <source>
        <dbReference type="Google" id="ProtNLM"/>
    </source>
</evidence>
<dbReference type="Proteomes" id="UP001445076">
    <property type="component" value="Unassembled WGS sequence"/>
</dbReference>
<evidence type="ECO:0000256" key="2">
    <source>
        <dbReference type="ARBA" id="ARBA00009824"/>
    </source>
</evidence>
<dbReference type="EMBL" id="JARKIK010000004">
    <property type="protein sequence ID" value="KAK8752663.1"/>
    <property type="molecule type" value="Genomic_DNA"/>
</dbReference>
<evidence type="ECO:0000256" key="7">
    <source>
        <dbReference type="SAM" id="Phobius"/>
    </source>
</evidence>
<protein>
    <recommendedName>
        <fullName evidence="10">Transmembrane and coiled-coil domain-containing protein 4</fullName>
    </recommendedName>
</protein>
<feature type="compositionally biased region" description="Polar residues" evidence="6">
    <location>
        <begin position="698"/>
        <end position="708"/>
    </location>
</feature>
<comment type="similarity">
    <text evidence="2">Belongs to the TMCO4 family.</text>
</comment>
<gene>
    <name evidence="8" type="ORF">OTU49_006707</name>
</gene>
<feature type="transmembrane region" description="Helical" evidence="7">
    <location>
        <begin position="210"/>
        <end position="237"/>
    </location>
</feature>
<evidence type="ECO:0000256" key="4">
    <source>
        <dbReference type="ARBA" id="ARBA00022989"/>
    </source>
</evidence>
<feature type="transmembrane region" description="Helical" evidence="7">
    <location>
        <begin position="178"/>
        <end position="204"/>
    </location>
</feature>
<dbReference type="InterPro" id="IPR007941">
    <property type="entry name" value="DUF726"/>
</dbReference>
<evidence type="ECO:0000313" key="8">
    <source>
        <dbReference type="EMBL" id="KAK8752663.1"/>
    </source>
</evidence>
<accession>A0AAW0YLS2</accession>
<dbReference type="PANTHER" id="PTHR17920:SF3">
    <property type="entry name" value="TRANSMEMBRANE AND COILED-COIL DOMAIN-CONTAINING PROTEIN 4"/>
    <property type="match status" value="1"/>
</dbReference>
<evidence type="ECO:0000256" key="3">
    <source>
        <dbReference type="ARBA" id="ARBA00022692"/>
    </source>
</evidence>
<dbReference type="GO" id="GO:0016020">
    <property type="term" value="C:membrane"/>
    <property type="evidence" value="ECO:0007669"/>
    <property type="project" value="UniProtKB-SubCell"/>
</dbReference>
<organism evidence="8 9">
    <name type="scientific">Cherax quadricarinatus</name>
    <name type="common">Australian red claw crayfish</name>
    <dbReference type="NCBI Taxonomy" id="27406"/>
    <lineage>
        <taxon>Eukaryota</taxon>
        <taxon>Metazoa</taxon>
        <taxon>Ecdysozoa</taxon>
        <taxon>Arthropoda</taxon>
        <taxon>Crustacea</taxon>
        <taxon>Multicrustacea</taxon>
        <taxon>Malacostraca</taxon>
        <taxon>Eumalacostraca</taxon>
        <taxon>Eucarida</taxon>
        <taxon>Decapoda</taxon>
        <taxon>Pleocyemata</taxon>
        <taxon>Astacidea</taxon>
        <taxon>Parastacoidea</taxon>
        <taxon>Parastacidae</taxon>
        <taxon>Cherax</taxon>
    </lineage>
</organism>
<name>A0AAW0YLS2_CHEQU</name>
<dbReference type="AlphaFoldDB" id="A0AAW0YLS2"/>
<keyword evidence="9" id="KW-1185">Reference proteome</keyword>
<keyword evidence="4 7" id="KW-1133">Transmembrane helix</keyword>
<evidence type="ECO:0000256" key="5">
    <source>
        <dbReference type="ARBA" id="ARBA00023136"/>
    </source>
</evidence>
<keyword evidence="5 7" id="KW-0472">Membrane</keyword>